<accession>A0A510G7R6</accession>
<dbReference type="AlphaFoldDB" id="A0A510G7R6"/>
<keyword evidence="2" id="KW-1185">Reference proteome</keyword>
<dbReference type="Proteomes" id="UP000321183">
    <property type="component" value="Chromosome"/>
</dbReference>
<sequence length="72" mass="8392">MAALCQEIDIMKKIEQETLTSKIIFNAFIYGIYRSNLEIINYLLSLEKTNINEKDTDNNTLLHYAIILIILK</sequence>
<dbReference type="SUPFAM" id="SSF48403">
    <property type="entry name" value="Ankyrin repeat"/>
    <property type="match status" value="1"/>
</dbReference>
<dbReference type="KEGG" id="ras:RAS_08910"/>
<dbReference type="InterPro" id="IPR002110">
    <property type="entry name" value="Ankyrin_rpt"/>
</dbReference>
<evidence type="ECO:0008006" key="3">
    <source>
        <dbReference type="Google" id="ProtNLM"/>
    </source>
</evidence>
<reference evidence="1 2" key="1">
    <citation type="submission" date="2019-04" db="EMBL/GenBank/DDBJ databases">
        <title>Draft genome sequence of Rickettsia asiatica Maytaro1284.</title>
        <authorList>
            <person name="Thu M."/>
            <person name="Qiu Y."/>
            <person name="Nakao R."/>
        </authorList>
    </citation>
    <scope>NUCLEOTIDE SEQUENCE [LARGE SCALE GENOMIC DNA]</scope>
    <source>
        <strain evidence="1 2">Maytaro1284</strain>
    </source>
</reference>
<dbReference type="InterPro" id="IPR036770">
    <property type="entry name" value="Ankyrin_rpt-contain_sf"/>
</dbReference>
<dbReference type="Gene3D" id="1.25.40.20">
    <property type="entry name" value="Ankyrin repeat-containing domain"/>
    <property type="match status" value="1"/>
</dbReference>
<name>A0A510G7R6_9RICK</name>
<organism evidence="1 2">
    <name type="scientific">Rickettsia asiatica</name>
    <dbReference type="NCBI Taxonomy" id="238800"/>
    <lineage>
        <taxon>Bacteria</taxon>
        <taxon>Pseudomonadati</taxon>
        <taxon>Pseudomonadota</taxon>
        <taxon>Alphaproteobacteria</taxon>
        <taxon>Rickettsiales</taxon>
        <taxon>Rickettsiaceae</taxon>
        <taxon>Rickettsieae</taxon>
        <taxon>Rickettsia</taxon>
        <taxon>spotted fever group</taxon>
    </lineage>
</organism>
<dbReference type="EMBL" id="AP019563">
    <property type="protein sequence ID" value="BBJ31782.1"/>
    <property type="molecule type" value="Genomic_DNA"/>
</dbReference>
<dbReference type="RefSeq" id="WP_010423474.1">
    <property type="nucleotide sequence ID" value="NZ_AP019563.1"/>
</dbReference>
<evidence type="ECO:0000313" key="2">
    <source>
        <dbReference type="Proteomes" id="UP000321183"/>
    </source>
</evidence>
<proteinExistence type="predicted"/>
<evidence type="ECO:0000313" key="1">
    <source>
        <dbReference type="EMBL" id="BBJ31782.1"/>
    </source>
</evidence>
<protein>
    <recommendedName>
        <fullName evidence="3">Ankyrin repeat protein</fullName>
    </recommendedName>
</protein>
<dbReference type="Pfam" id="PF13637">
    <property type="entry name" value="Ank_4"/>
    <property type="match status" value="1"/>
</dbReference>
<gene>
    <name evidence="1" type="ORF">RAS_08910</name>
</gene>